<dbReference type="HOGENOM" id="CLU_000288_37_6_1"/>
<evidence type="ECO:0000313" key="10">
    <source>
        <dbReference type="Proteomes" id="UP000009168"/>
    </source>
</evidence>
<dbReference type="PROSITE" id="PS50011">
    <property type="entry name" value="PROTEIN_KINASE_DOM"/>
    <property type="match status" value="1"/>
</dbReference>
<dbReference type="GO" id="GO:0000045">
    <property type="term" value="P:autophagosome assembly"/>
    <property type="evidence" value="ECO:0007669"/>
    <property type="project" value="TreeGrafter"/>
</dbReference>
<evidence type="ECO:0000313" key="9">
    <source>
        <dbReference type="EMBL" id="EAR84702.1"/>
    </source>
</evidence>
<feature type="compositionally biased region" description="Polar residues" evidence="7">
    <location>
        <begin position="321"/>
        <end position="344"/>
    </location>
</feature>
<dbReference type="InterPro" id="IPR011009">
    <property type="entry name" value="Kinase-like_dom_sf"/>
</dbReference>
<name>Q22HJ9_TETTS</name>
<dbReference type="PANTHER" id="PTHR24348:SF22">
    <property type="entry name" value="NON-SPECIFIC SERINE_THREONINE PROTEIN KINASE"/>
    <property type="match status" value="1"/>
</dbReference>
<dbReference type="eggNOG" id="KOG0595">
    <property type="taxonomic scope" value="Eukaryota"/>
</dbReference>
<dbReference type="SMART" id="SM00220">
    <property type="entry name" value="S_TKc"/>
    <property type="match status" value="1"/>
</dbReference>
<dbReference type="GO" id="GO:0000407">
    <property type="term" value="C:phagophore assembly site"/>
    <property type="evidence" value="ECO:0007669"/>
    <property type="project" value="TreeGrafter"/>
</dbReference>
<keyword evidence="5 6" id="KW-0067">ATP-binding</keyword>
<proteinExistence type="predicted"/>
<feature type="compositionally biased region" description="Low complexity" evidence="7">
    <location>
        <begin position="504"/>
        <end position="534"/>
    </location>
</feature>
<dbReference type="InParanoid" id="Q22HJ9"/>
<dbReference type="PROSITE" id="PS00107">
    <property type="entry name" value="PROTEIN_KINASE_ATP"/>
    <property type="match status" value="1"/>
</dbReference>
<dbReference type="InterPro" id="IPR045269">
    <property type="entry name" value="Atg1-like"/>
</dbReference>
<feature type="region of interest" description="Disordered" evidence="7">
    <location>
        <begin position="502"/>
        <end position="534"/>
    </location>
</feature>
<feature type="region of interest" description="Disordered" evidence="7">
    <location>
        <begin position="290"/>
        <end position="344"/>
    </location>
</feature>
<protein>
    <submittedName>
        <fullName evidence="9">Serine/Threonine kinase domain protein</fullName>
    </submittedName>
</protein>
<dbReference type="GO" id="GO:0016020">
    <property type="term" value="C:membrane"/>
    <property type="evidence" value="ECO:0007669"/>
    <property type="project" value="TreeGrafter"/>
</dbReference>
<dbReference type="GO" id="GO:0004674">
    <property type="term" value="F:protein serine/threonine kinase activity"/>
    <property type="evidence" value="ECO:0007669"/>
    <property type="project" value="InterPro"/>
</dbReference>
<dbReference type="GO" id="GO:0005829">
    <property type="term" value="C:cytosol"/>
    <property type="evidence" value="ECO:0007669"/>
    <property type="project" value="TreeGrafter"/>
</dbReference>
<dbReference type="InterPro" id="IPR000719">
    <property type="entry name" value="Prot_kinase_dom"/>
</dbReference>
<organism evidence="9 10">
    <name type="scientific">Tetrahymena thermophila (strain SB210)</name>
    <dbReference type="NCBI Taxonomy" id="312017"/>
    <lineage>
        <taxon>Eukaryota</taxon>
        <taxon>Sar</taxon>
        <taxon>Alveolata</taxon>
        <taxon>Ciliophora</taxon>
        <taxon>Intramacronucleata</taxon>
        <taxon>Oligohymenophorea</taxon>
        <taxon>Hymenostomatida</taxon>
        <taxon>Tetrahymenina</taxon>
        <taxon>Tetrahymenidae</taxon>
        <taxon>Tetrahymena</taxon>
    </lineage>
</organism>
<dbReference type="Gene3D" id="1.10.510.10">
    <property type="entry name" value="Transferase(Phosphotransferase) domain 1"/>
    <property type="match status" value="1"/>
</dbReference>
<dbReference type="SUPFAM" id="SSF56112">
    <property type="entry name" value="Protein kinase-like (PK-like)"/>
    <property type="match status" value="1"/>
</dbReference>
<dbReference type="InterPro" id="IPR017441">
    <property type="entry name" value="Protein_kinase_ATP_BS"/>
</dbReference>
<reference evidence="10" key="1">
    <citation type="journal article" date="2006" name="PLoS Biol.">
        <title>Macronuclear genome sequence of the ciliate Tetrahymena thermophila, a model eukaryote.</title>
        <authorList>
            <person name="Eisen J.A."/>
            <person name="Coyne R.S."/>
            <person name="Wu M."/>
            <person name="Wu D."/>
            <person name="Thiagarajan M."/>
            <person name="Wortman J.R."/>
            <person name="Badger J.H."/>
            <person name="Ren Q."/>
            <person name="Amedeo P."/>
            <person name="Jones K.M."/>
            <person name="Tallon L.J."/>
            <person name="Delcher A.L."/>
            <person name="Salzberg S.L."/>
            <person name="Silva J.C."/>
            <person name="Haas B.J."/>
            <person name="Majoros W.H."/>
            <person name="Farzad M."/>
            <person name="Carlton J.M."/>
            <person name="Smith R.K. Jr."/>
            <person name="Garg J."/>
            <person name="Pearlman R.E."/>
            <person name="Karrer K.M."/>
            <person name="Sun L."/>
            <person name="Manning G."/>
            <person name="Elde N.C."/>
            <person name="Turkewitz A.P."/>
            <person name="Asai D.J."/>
            <person name="Wilkes D.E."/>
            <person name="Wang Y."/>
            <person name="Cai H."/>
            <person name="Collins K."/>
            <person name="Stewart B.A."/>
            <person name="Lee S.R."/>
            <person name="Wilamowska K."/>
            <person name="Weinberg Z."/>
            <person name="Ruzzo W.L."/>
            <person name="Wloga D."/>
            <person name="Gaertig J."/>
            <person name="Frankel J."/>
            <person name="Tsao C.-C."/>
            <person name="Gorovsky M.A."/>
            <person name="Keeling P.J."/>
            <person name="Waller R.F."/>
            <person name="Patron N.J."/>
            <person name="Cherry J.M."/>
            <person name="Stover N.A."/>
            <person name="Krieger C.J."/>
            <person name="del Toro C."/>
            <person name="Ryder H.F."/>
            <person name="Williamson S.C."/>
            <person name="Barbeau R.A."/>
            <person name="Hamilton E.P."/>
            <person name="Orias E."/>
        </authorList>
    </citation>
    <scope>NUCLEOTIDE SEQUENCE [LARGE SCALE GENOMIC DNA]</scope>
    <source>
        <strain evidence="10">SB210</strain>
    </source>
</reference>
<dbReference type="GO" id="GO:0010506">
    <property type="term" value="P:regulation of autophagy"/>
    <property type="evidence" value="ECO:0007669"/>
    <property type="project" value="InterPro"/>
</dbReference>
<keyword evidence="4 9" id="KW-0418">Kinase</keyword>
<feature type="binding site" evidence="6">
    <location>
        <position position="37"/>
    </location>
    <ligand>
        <name>ATP</name>
        <dbReference type="ChEBI" id="CHEBI:30616"/>
    </ligand>
</feature>
<dbReference type="InterPro" id="IPR008271">
    <property type="entry name" value="Ser/Thr_kinase_AS"/>
</dbReference>
<keyword evidence="3 6" id="KW-0547">Nucleotide-binding</keyword>
<dbReference type="KEGG" id="tet:TTHERM_00637040"/>
<dbReference type="EMBL" id="GG662588">
    <property type="protein sequence ID" value="EAR84702.1"/>
    <property type="molecule type" value="Genomic_DNA"/>
</dbReference>
<feature type="domain" description="Protein kinase" evidence="8">
    <location>
        <begin position="8"/>
        <end position="269"/>
    </location>
</feature>
<dbReference type="Proteomes" id="UP000009168">
    <property type="component" value="Unassembled WGS sequence"/>
</dbReference>
<evidence type="ECO:0000256" key="7">
    <source>
        <dbReference type="SAM" id="MobiDB-lite"/>
    </source>
</evidence>
<accession>Q22HJ9</accession>
<evidence type="ECO:0000256" key="2">
    <source>
        <dbReference type="ARBA" id="ARBA00022679"/>
    </source>
</evidence>
<keyword evidence="2" id="KW-0808">Transferase</keyword>
<dbReference type="GeneID" id="7846559"/>
<evidence type="ECO:0000256" key="3">
    <source>
        <dbReference type="ARBA" id="ARBA00022741"/>
    </source>
</evidence>
<gene>
    <name evidence="9" type="ORF">TTHERM_00637040</name>
</gene>
<dbReference type="RefSeq" id="XP_001032365.1">
    <property type="nucleotide sequence ID" value="XM_001032365.1"/>
</dbReference>
<feature type="compositionally biased region" description="Low complexity" evidence="7">
    <location>
        <begin position="290"/>
        <end position="312"/>
    </location>
</feature>
<comment type="subunit">
    <text evidence="1">Monomer.</text>
</comment>
<dbReference type="PROSITE" id="PS00108">
    <property type="entry name" value="PROTEIN_KINASE_ST"/>
    <property type="match status" value="1"/>
</dbReference>
<sequence length="819" mass="92728">MSKVIENYVLNEVIGSGQYGKVYKAKNMNNDQVVAIKVVKMDKFREIPKLHEFTMNEIRTLAKIDNPNCVKFQEMLKTSNNMYLIYEYCNGGTLEQAIHRKKFLSEGETIKIFAQLLNAFKAMIKENILHRDLKPSNILFHNNVIKIADFGFCKSLMNPQDMTSTMVGSPIYMAPEVLKGMPYNTKADVWSMGVVFFECLFGYCPYEDQSIAKLITQIDNTELQIPRYINQISKKAEDLIRAMLVVDFRKRVDWPQLFALTEEKFHIQIGSTFLTTTYLNSNLSPQPLQLQNATQSNQQNQQQHFQQQQQQQPLLMKKHSSSNLGVNTSPNSQQPPNLNSLNGLGIGQNSSNIMLGSLNNNLGVSTNNTNNFGLGNSLGSNAQIQGLGLSTNNNNNILGFNNNNNIQGVTNNNNNVSSTNNLGSSNNLNFLPSKNNNNQGQGTTYLNYSNNFNTNPSSSLSGVGTGLVNGISPLSANKDILNVLSPSNNSNTNNMLNHFSSAINSLPPNSNNNGNNNGNYLNNAPYQNNQNQQNNTVQNGNLNQNFLIPSNNISNNSNVNTIGNTLGSGSTQEEKTKMSMNMRILVRERNKINFLSNVLGTLLEFNYSIKTPVVAFLIMKYINIYTDQLKLTVNTLKSTNLSKRMEKIETFENSNEFKKFKGILTREIHLISNIVDLFKVEILRLIKTSPHYQDNQLLKNEINNIQSVDNSFFQTTIYNYVDEIFSKAKELHLQLQQMSTTSHQYMALTNETRQVLLHVNEMLDSFMIEEFFENFIDVNSKYVEQKYFENIKKYKPDSLQELVAHKFDYVRSKLNPVNS</sequence>
<dbReference type="OMA" id="NYNRTYV"/>
<evidence type="ECO:0000259" key="8">
    <source>
        <dbReference type="PROSITE" id="PS50011"/>
    </source>
</evidence>
<evidence type="ECO:0000256" key="1">
    <source>
        <dbReference type="ARBA" id="ARBA00011245"/>
    </source>
</evidence>
<dbReference type="AlphaFoldDB" id="Q22HJ9"/>
<dbReference type="GO" id="GO:0005524">
    <property type="term" value="F:ATP binding"/>
    <property type="evidence" value="ECO:0007669"/>
    <property type="project" value="UniProtKB-UniRule"/>
</dbReference>
<keyword evidence="10" id="KW-1185">Reference proteome</keyword>
<dbReference type="OrthoDB" id="436110at2759"/>
<evidence type="ECO:0000256" key="5">
    <source>
        <dbReference type="ARBA" id="ARBA00022840"/>
    </source>
</evidence>
<dbReference type="GO" id="GO:0005776">
    <property type="term" value="C:autophagosome"/>
    <property type="evidence" value="ECO:0007669"/>
    <property type="project" value="TreeGrafter"/>
</dbReference>
<evidence type="ECO:0000256" key="4">
    <source>
        <dbReference type="ARBA" id="ARBA00022777"/>
    </source>
</evidence>
<dbReference type="Pfam" id="PF00069">
    <property type="entry name" value="Pkinase"/>
    <property type="match status" value="1"/>
</dbReference>
<dbReference type="PANTHER" id="PTHR24348">
    <property type="entry name" value="SERINE/THREONINE-PROTEIN KINASE UNC-51-RELATED"/>
    <property type="match status" value="1"/>
</dbReference>
<dbReference type="FunFam" id="1.10.510.10:FF:000571">
    <property type="entry name" value="Maternal embryonic leucine zipper kinase"/>
    <property type="match status" value="1"/>
</dbReference>
<dbReference type="STRING" id="312017.Q22HJ9"/>
<evidence type="ECO:0000256" key="6">
    <source>
        <dbReference type="PROSITE-ProRule" id="PRU10141"/>
    </source>
</evidence>